<dbReference type="Proteomes" id="UP001501676">
    <property type="component" value="Unassembled WGS sequence"/>
</dbReference>
<dbReference type="NCBIfam" id="TIGR03815">
    <property type="entry name" value="CpaE_hom_Actino"/>
    <property type="match status" value="1"/>
</dbReference>
<dbReference type="SUPFAM" id="SSF52540">
    <property type="entry name" value="P-loop containing nucleoside triphosphate hydrolases"/>
    <property type="match status" value="1"/>
</dbReference>
<dbReference type="EMBL" id="BAAAYN010000017">
    <property type="protein sequence ID" value="GAA3386832.1"/>
    <property type="molecule type" value="Genomic_DNA"/>
</dbReference>
<evidence type="ECO:0000313" key="3">
    <source>
        <dbReference type="EMBL" id="GAA3386832.1"/>
    </source>
</evidence>
<keyword evidence="4" id="KW-1185">Reference proteome</keyword>
<feature type="region of interest" description="Disordered" evidence="1">
    <location>
        <begin position="333"/>
        <end position="358"/>
    </location>
</feature>
<gene>
    <name evidence="3" type="ORF">GCM10020369_27010</name>
</gene>
<comment type="caution">
    <text evidence="3">The sequence shown here is derived from an EMBL/GenBank/DDBJ whole genome shotgun (WGS) entry which is preliminary data.</text>
</comment>
<dbReference type="Gene3D" id="3.40.50.300">
    <property type="entry name" value="P-loop containing nucleotide triphosphate hydrolases"/>
    <property type="match status" value="1"/>
</dbReference>
<dbReference type="InterPro" id="IPR022521">
    <property type="entry name" value="Rv3660c"/>
</dbReference>
<dbReference type="InterPro" id="IPR050625">
    <property type="entry name" value="ParA/MinD_ATPase"/>
</dbReference>
<dbReference type="Pfam" id="PF26563">
    <property type="entry name" value="Rv3660c_N"/>
    <property type="match status" value="1"/>
</dbReference>
<proteinExistence type="predicted"/>
<evidence type="ECO:0000313" key="4">
    <source>
        <dbReference type="Proteomes" id="UP001501676"/>
    </source>
</evidence>
<reference evidence="4" key="1">
    <citation type="journal article" date="2019" name="Int. J. Syst. Evol. Microbiol.">
        <title>The Global Catalogue of Microorganisms (GCM) 10K type strain sequencing project: providing services to taxonomists for standard genome sequencing and annotation.</title>
        <authorList>
            <consortium name="The Broad Institute Genomics Platform"/>
            <consortium name="The Broad Institute Genome Sequencing Center for Infectious Disease"/>
            <person name="Wu L."/>
            <person name="Ma J."/>
        </authorList>
    </citation>
    <scope>NUCLEOTIDE SEQUENCE [LARGE SCALE GENOMIC DNA]</scope>
    <source>
        <strain evidence="4">JCM 9458</strain>
    </source>
</reference>
<dbReference type="InterPro" id="IPR059050">
    <property type="entry name" value="Rv3660c_N"/>
</dbReference>
<dbReference type="InterPro" id="IPR027417">
    <property type="entry name" value="P-loop_NTPase"/>
</dbReference>
<dbReference type="PANTHER" id="PTHR43384">
    <property type="entry name" value="SEPTUM SITE-DETERMINING PROTEIN MIND HOMOLOG, CHLOROPLASTIC-RELATED"/>
    <property type="match status" value="1"/>
</dbReference>
<organism evidence="3 4">
    <name type="scientific">Cryptosporangium minutisporangium</name>
    <dbReference type="NCBI Taxonomy" id="113569"/>
    <lineage>
        <taxon>Bacteria</taxon>
        <taxon>Bacillati</taxon>
        <taxon>Actinomycetota</taxon>
        <taxon>Actinomycetes</taxon>
        <taxon>Cryptosporangiales</taxon>
        <taxon>Cryptosporangiaceae</taxon>
        <taxon>Cryptosporangium</taxon>
    </lineage>
</organism>
<feature type="domain" description="Rv3660c-like CheY-like N-terminal" evidence="2">
    <location>
        <begin position="12"/>
        <end position="121"/>
    </location>
</feature>
<dbReference type="PANTHER" id="PTHR43384:SF11">
    <property type="entry name" value="SEPTUM SITE DETERMINING PROTEIN"/>
    <property type="match status" value="1"/>
</dbReference>
<evidence type="ECO:0000259" key="2">
    <source>
        <dbReference type="Pfam" id="PF26563"/>
    </source>
</evidence>
<accession>A0ABP6SX40</accession>
<protein>
    <recommendedName>
        <fullName evidence="2">Rv3660c-like CheY-like N-terminal domain-containing protein</fullName>
    </recommendedName>
</protein>
<evidence type="ECO:0000256" key="1">
    <source>
        <dbReference type="SAM" id="MobiDB-lite"/>
    </source>
</evidence>
<sequence>MSPPEARPLVCVRDPELADSLLRLGAAAGADVEVPVDPVGARPLWTEAPLVVVGIDVAPEYATARLPFRAGLVLAVDEQRTHPDDPIVWRLATELGAEHVVFLPTAEAWLVDRYTDAVSGSGAAGRVIAVVGGRGGAGASVLATALAVTAARQGSRAMLVDADPLGGGLDLLLGREDAAGLRWPDLVDTAGRMSPPALHDALPRVGELCVLSWDRGDVLTIPAEAAEAALEAGRRCSDVLVVDLPRRLDDAAVRALQAADLTLLVVPAEVYGRVQRRPVWHGPYERTVRASPAWCADRLRRACGRPIWRPRWSCPWPASCAPNPSWPARWSGATCRPPPVEGRSPSSAGASWPTWTPP</sequence>
<name>A0ABP6SX40_9ACTN</name>